<reference evidence="2 3" key="1">
    <citation type="submission" date="2022-06" db="EMBL/GenBank/DDBJ databases">
        <title>Genomic Encyclopedia of Archaeal and Bacterial Type Strains, Phase II (KMG-II): from individual species to whole genera.</title>
        <authorList>
            <person name="Goeker M."/>
        </authorList>
    </citation>
    <scope>NUCLEOTIDE SEQUENCE [LARGE SCALE GENOMIC DNA]</scope>
    <source>
        <strain evidence="2 3">DSM 44255</strain>
    </source>
</reference>
<evidence type="ECO:0000313" key="3">
    <source>
        <dbReference type="Proteomes" id="UP001205185"/>
    </source>
</evidence>
<dbReference type="InterPro" id="IPR011659">
    <property type="entry name" value="WD40"/>
</dbReference>
<organism evidence="2 3">
    <name type="scientific">Actinokineospora diospyrosa</name>
    <dbReference type="NCBI Taxonomy" id="103728"/>
    <lineage>
        <taxon>Bacteria</taxon>
        <taxon>Bacillati</taxon>
        <taxon>Actinomycetota</taxon>
        <taxon>Actinomycetes</taxon>
        <taxon>Pseudonocardiales</taxon>
        <taxon>Pseudonocardiaceae</taxon>
        <taxon>Actinokineospora</taxon>
    </lineage>
</organism>
<evidence type="ECO:0000313" key="2">
    <source>
        <dbReference type="EMBL" id="MCP2269527.1"/>
    </source>
</evidence>
<dbReference type="Pfam" id="PF07676">
    <property type="entry name" value="PD40"/>
    <property type="match status" value="1"/>
</dbReference>
<protein>
    <submittedName>
        <fullName evidence="2">WD40-like Beta Propeller Repeat</fullName>
    </submittedName>
</protein>
<keyword evidence="1" id="KW-0732">Signal</keyword>
<evidence type="ECO:0000256" key="1">
    <source>
        <dbReference type="SAM" id="SignalP"/>
    </source>
</evidence>
<dbReference type="InterPro" id="IPR011042">
    <property type="entry name" value="6-blade_b-propeller_TolB-like"/>
</dbReference>
<proteinExistence type="predicted"/>
<gene>
    <name evidence="2" type="ORF">LV75_002016</name>
</gene>
<sequence length="308" mass="33100">MRKLVGVGALMALVAATATYVVVAADPGGEIDLTAPDSLLYVENGHVGRVPIGQPEPGTSSDLSCLRVYSAASTTVCLRSVAVPPSFEAAIYSGNNLERTLPLDGTPSRARVSPSGRLVAWTVFREGDSYMPAGYFSTTAGIYDRQTGTLYGSMEDFTVQGIDSRDRNFWGITFTPDDKGFYATLATNNTTWLIKGDLATRTLTPLRQNVECPSLSPDGTHLAYKKRLGDHWRLHTLNLATGTETPLGEPEEVDDQAAWLDNITVAYARPSGRNGPPAIYRLPIAPNATPVLLKLNATSPAVTTQLVR</sequence>
<keyword evidence="3" id="KW-1185">Reference proteome</keyword>
<dbReference type="SUPFAM" id="SSF82171">
    <property type="entry name" value="DPP6 N-terminal domain-like"/>
    <property type="match status" value="1"/>
</dbReference>
<name>A0ABT1IAA3_9PSEU</name>
<dbReference type="Gene3D" id="2.120.10.30">
    <property type="entry name" value="TolB, C-terminal domain"/>
    <property type="match status" value="1"/>
</dbReference>
<accession>A0ABT1IAA3</accession>
<comment type="caution">
    <text evidence="2">The sequence shown here is derived from an EMBL/GenBank/DDBJ whole genome shotgun (WGS) entry which is preliminary data.</text>
</comment>
<dbReference type="RefSeq" id="WP_253886527.1">
    <property type="nucleotide sequence ID" value="NZ_BAAAVB010000012.1"/>
</dbReference>
<dbReference type="Proteomes" id="UP001205185">
    <property type="component" value="Unassembled WGS sequence"/>
</dbReference>
<dbReference type="EMBL" id="JAMTCO010000005">
    <property type="protein sequence ID" value="MCP2269527.1"/>
    <property type="molecule type" value="Genomic_DNA"/>
</dbReference>
<feature type="signal peptide" evidence="1">
    <location>
        <begin position="1"/>
        <end position="24"/>
    </location>
</feature>
<feature type="chain" id="PRO_5045605969" evidence="1">
    <location>
        <begin position="25"/>
        <end position="308"/>
    </location>
</feature>